<comment type="catalytic activity">
    <reaction evidence="10">
        <text>a D-alpha-amino acid + O2 + H2O = a 2-oxocarboxylate + H2O2 + NH4(+)</text>
        <dbReference type="Rhea" id="RHEA:21816"/>
        <dbReference type="ChEBI" id="CHEBI:15377"/>
        <dbReference type="ChEBI" id="CHEBI:15379"/>
        <dbReference type="ChEBI" id="CHEBI:16240"/>
        <dbReference type="ChEBI" id="CHEBI:28938"/>
        <dbReference type="ChEBI" id="CHEBI:35179"/>
        <dbReference type="ChEBI" id="CHEBI:59871"/>
        <dbReference type="EC" id="1.4.3.3"/>
    </reaction>
    <physiologicalReaction direction="left-to-right" evidence="10">
        <dbReference type="Rhea" id="RHEA:21817"/>
    </physiologicalReaction>
</comment>
<accession>A0AAV3U3N8</accession>
<dbReference type="GO" id="GO:0071949">
    <property type="term" value="F:FAD binding"/>
    <property type="evidence" value="ECO:0007669"/>
    <property type="project" value="InterPro"/>
</dbReference>
<evidence type="ECO:0000256" key="7">
    <source>
        <dbReference type="ARBA" id="ARBA00023002"/>
    </source>
</evidence>
<keyword evidence="5" id="KW-0274">FAD</keyword>
<evidence type="ECO:0000259" key="11">
    <source>
        <dbReference type="Pfam" id="PF01266"/>
    </source>
</evidence>
<evidence type="ECO:0000256" key="8">
    <source>
        <dbReference type="ARBA" id="ARBA00039101"/>
    </source>
</evidence>
<dbReference type="InterPro" id="IPR012727">
    <property type="entry name" value="Gly_oxidase_ThiO"/>
</dbReference>
<dbReference type="EC" id="1.4.3.3" evidence="8"/>
<comment type="pathway">
    <text evidence="2">Cofactor biosynthesis; thiamine diphosphate biosynthesis.</text>
</comment>
<feature type="domain" description="FAD dependent oxidoreductase" evidence="11">
    <location>
        <begin position="6"/>
        <end position="346"/>
    </location>
</feature>
<dbReference type="Gene3D" id="3.50.50.60">
    <property type="entry name" value="FAD/NAD(P)-binding domain"/>
    <property type="match status" value="1"/>
</dbReference>
<evidence type="ECO:0000256" key="3">
    <source>
        <dbReference type="ARBA" id="ARBA00006730"/>
    </source>
</evidence>
<organism evidence="12 13">
    <name type="scientific">Halioxenophilus aromaticivorans</name>
    <dbReference type="NCBI Taxonomy" id="1306992"/>
    <lineage>
        <taxon>Bacteria</taxon>
        <taxon>Pseudomonadati</taxon>
        <taxon>Pseudomonadota</taxon>
        <taxon>Gammaproteobacteria</taxon>
        <taxon>Alteromonadales</taxon>
        <taxon>Alteromonadaceae</taxon>
        <taxon>Halioxenophilus</taxon>
    </lineage>
</organism>
<dbReference type="InterPro" id="IPR023209">
    <property type="entry name" value="DAO"/>
</dbReference>
<evidence type="ECO:0000256" key="5">
    <source>
        <dbReference type="ARBA" id="ARBA00022827"/>
    </source>
</evidence>
<evidence type="ECO:0000256" key="2">
    <source>
        <dbReference type="ARBA" id="ARBA00004948"/>
    </source>
</evidence>
<dbReference type="Pfam" id="PF01266">
    <property type="entry name" value="DAO"/>
    <property type="match status" value="1"/>
</dbReference>
<reference evidence="13" key="1">
    <citation type="journal article" date="2019" name="Int. J. Syst. Evol. Microbiol.">
        <title>The Global Catalogue of Microorganisms (GCM) 10K type strain sequencing project: providing services to taxonomists for standard genome sequencing and annotation.</title>
        <authorList>
            <consortium name="The Broad Institute Genomics Platform"/>
            <consortium name="The Broad Institute Genome Sequencing Center for Infectious Disease"/>
            <person name="Wu L."/>
            <person name="Ma J."/>
        </authorList>
    </citation>
    <scope>NUCLEOTIDE SEQUENCE [LARGE SCALE GENOMIC DNA]</scope>
    <source>
        <strain evidence="13">JCM 19134</strain>
    </source>
</reference>
<keyword evidence="6" id="KW-0784">Thiamine biosynthesis</keyword>
<dbReference type="GO" id="GO:0003884">
    <property type="term" value="F:D-amino-acid oxidase activity"/>
    <property type="evidence" value="ECO:0007669"/>
    <property type="project" value="UniProtKB-EC"/>
</dbReference>
<dbReference type="SUPFAM" id="SSF54373">
    <property type="entry name" value="FAD-linked reductases, C-terminal domain"/>
    <property type="match status" value="1"/>
</dbReference>
<protein>
    <recommendedName>
        <fullName evidence="9">D-amino-acid oxidase</fullName>
        <ecNumber evidence="8">1.4.3.3</ecNumber>
    </recommendedName>
</protein>
<keyword evidence="13" id="KW-1185">Reference proteome</keyword>
<dbReference type="Gene3D" id="3.30.9.10">
    <property type="entry name" value="D-Amino Acid Oxidase, subunit A, domain 2"/>
    <property type="match status" value="1"/>
</dbReference>
<dbReference type="GO" id="GO:0046416">
    <property type="term" value="P:D-amino acid metabolic process"/>
    <property type="evidence" value="ECO:0007669"/>
    <property type="project" value="InterPro"/>
</dbReference>
<dbReference type="InterPro" id="IPR006076">
    <property type="entry name" value="FAD-dep_OxRdtase"/>
</dbReference>
<comment type="caution">
    <text evidence="12">The sequence shown here is derived from an EMBL/GenBank/DDBJ whole genome shotgun (WGS) entry which is preliminary data.</text>
</comment>
<sequence>MQNRTRVAVVGAGITGRLCAWRLLLAGHQVTVFDKDSVEAGSAASHVAAGMLAPYSELESSEELIFLLGCNAMGLWQAWTEQLQISNAYQRVGTMVVAHASDQAELFQFKRQLGFKSRSQQEHAAGDDYCELDAQSLACLQPELSGRFSQAINLPNESYVNPPQVLSALASAIKHLGGQWQDKTPVIELGPGWVQTEQKTMSFDTVIDCRGMGANSSAMPLRGVRGEIIEVHAPEVNLTTMVRLMHPRYRLYLVPRPNHHYVLGATQIETEDYSPASVQSALELLSALYTIHPGFAEARITALRTNCRPAMTDNLPRIYYQAGLIEINGLFRHGYLLAPLLAGALVNYLQAWGQSNDRKMFNLIHLLNTYDYHPC</sequence>
<evidence type="ECO:0000256" key="10">
    <source>
        <dbReference type="ARBA" id="ARBA00049547"/>
    </source>
</evidence>
<evidence type="ECO:0000256" key="1">
    <source>
        <dbReference type="ARBA" id="ARBA00001974"/>
    </source>
</evidence>
<keyword evidence="7" id="KW-0560">Oxidoreductase</keyword>
<dbReference type="PANTHER" id="PTHR11530:SF11">
    <property type="entry name" value="D-ASPARTATE OXIDASE"/>
    <property type="match status" value="1"/>
</dbReference>
<dbReference type="GO" id="GO:0009228">
    <property type="term" value="P:thiamine biosynthetic process"/>
    <property type="evidence" value="ECO:0007669"/>
    <property type="project" value="UniProtKB-KW"/>
</dbReference>
<evidence type="ECO:0000313" key="12">
    <source>
        <dbReference type="EMBL" id="GAA4942610.1"/>
    </source>
</evidence>
<comment type="similarity">
    <text evidence="3">Belongs to the DAMOX/DASOX family.</text>
</comment>
<evidence type="ECO:0000256" key="4">
    <source>
        <dbReference type="ARBA" id="ARBA00022630"/>
    </source>
</evidence>
<dbReference type="AlphaFoldDB" id="A0AAV3U3N8"/>
<dbReference type="Proteomes" id="UP001409585">
    <property type="component" value="Unassembled WGS sequence"/>
</dbReference>
<proteinExistence type="inferred from homology"/>
<keyword evidence="4" id="KW-0285">Flavoprotein</keyword>
<evidence type="ECO:0000313" key="13">
    <source>
        <dbReference type="Proteomes" id="UP001409585"/>
    </source>
</evidence>
<dbReference type="InterPro" id="IPR036188">
    <property type="entry name" value="FAD/NAD-bd_sf"/>
</dbReference>
<dbReference type="SUPFAM" id="SSF51905">
    <property type="entry name" value="FAD/NAD(P)-binding domain"/>
    <property type="match status" value="1"/>
</dbReference>
<dbReference type="NCBIfam" id="TIGR02352">
    <property type="entry name" value="thiamin_ThiO"/>
    <property type="match status" value="1"/>
</dbReference>
<evidence type="ECO:0000256" key="9">
    <source>
        <dbReference type="ARBA" id="ARBA00039751"/>
    </source>
</evidence>
<evidence type="ECO:0000256" key="6">
    <source>
        <dbReference type="ARBA" id="ARBA00022977"/>
    </source>
</evidence>
<dbReference type="EMBL" id="BAABLX010000016">
    <property type="protein sequence ID" value="GAA4942610.1"/>
    <property type="molecule type" value="Genomic_DNA"/>
</dbReference>
<gene>
    <name evidence="12" type="primary">thiO</name>
    <name evidence="12" type="ORF">GCM10025791_21420</name>
</gene>
<dbReference type="PANTHER" id="PTHR11530">
    <property type="entry name" value="D-AMINO ACID OXIDASE"/>
    <property type="match status" value="1"/>
</dbReference>
<name>A0AAV3U3N8_9ALTE</name>
<comment type="cofactor">
    <cofactor evidence="1">
        <name>FAD</name>
        <dbReference type="ChEBI" id="CHEBI:57692"/>
    </cofactor>
</comment>